<keyword evidence="2 4" id="KW-0560">Oxidoreductase</keyword>
<accession>A0ABX7WEU7</accession>
<evidence type="ECO:0000256" key="2">
    <source>
        <dbReference type="ARBA" id="ARBA00023002"/>
    </source>
</evidence>
<keyword evidence="1" id="KW-0479">Metal-binding</keyword>
<evidence type="ECO:0000256" key="1">
    <source>
        <dbReference type="ARBA" id="ARBA00022723"/>
    </source>
</evidence>
<evidence type="ECO:0000313" key="4">
    <source>
        <dbReference type="EMBL" id="QTP58928.1"/>
    </source>
</evidence>
<dbReference type="InterPro" id="IPR005255">
    <property type="entry name" value="PdxA_fam"/>
</dbReference>
<proteinExistence type="predicted"/>
<evidence type="ECO:0000256" key="3">
    <source>
        <dbReference type="ARBA" id="ARBA00023027"/>
    </source>
</evidence>
<dbReference type="GO" id="GO:0050570">
    <property type="term" value="F:4-hydroxythreonine-4-phosphate dehydrogenase activity"/>
    <property type="evidence" value="ECO:0007669"/>
    <property type="project" value="UniProtKB-EC"/>
</dbReference>
<reference evidence="4 5" key="1">
    <citation type="journal article" date="2021" name="Front. Microbiol.">
        <title>Aerobic Denitrification and Heterotrophic Sulfur Oxidation in the Genus Halomonas Revealed by Six Novel Species Characterizations and Genome-Based Analysis.</title>
        <authorList>
            <person name="Wang L."/>
            <person name="Shao Z."/>
        </authorList>
    </citation>
    <scope>NUCLEOTIDE SEQUENCE [LARGE SCALE GENOMIC DNA]</scope>
    <source>
        <strain evidence="4 5">MCCC 1A13718</strain>
    </source>
</reference>
<organism evidence="4 5">
    <name type="scientific">Halomonas sulfidivorans</name>
    <dbReference type="NCBI Taxonomy" id="2733488"/>
    <lineage>
        <taxon>Bacteria</taxon>
        <taxon>Pseudomonadati</taxon>
        <taxon>Pseudomonadota</taxon>
        <taxon>Gammaproteobacteria</taxon>
        <taxon>Oceanospirillales</taxon>
        <taxon>Halomonadaceae</taxon>
        <taxon>Halomonas</taxon>
    </lineage>
</organism>
<dbReference type="SUPFAM" id="SSF53659">
    <property type="entry name" value="Isocitrate/Isopropylmalate dehydrogenase-like"/>
    <property type="match status" value="1"/>
</dbReference>
<sequence>MRETSTSHAAARREFDLAITMGDPAGIGPEIICQAVAGMSTAERDGVLLVGDLAIYRRAAGLIDAAPDFVPLEQAVPGDGRVAVAEVSVAEGQSVADGRIGAAAGDLAFRCVERAVALVQAGRAKVIVTAPLNKAALHEAGHYYDGHTGMLAALTGAPSSFMLLASERLSTLHVSTHVSLREAIERVTPERIAATVEVGHEHLVAMGIASPRIAVAGLNPHCGEGGIFGDEDDRIIAPAVRALRERGFDVHGPISADTVFYRASRGEFDLVVAQYHDQGHIPVKLIAFDTTVNVSLGLPIRRTSVDHGTAFDIAWQGKADATNLGAAIAYARRLAKQGAVA</sequence>
<name>A0ABX7WEU7_9GAMM</name>
<gene>
    <name evidence="4" type="primary">pdxA</name>
    <name evidence="4" type="ORF">HNO53_09550</name>
</gene>
<dbReference type="EMBL" id="CP053383">
    <property type="protein sequence ID" value="QTP58928.1"/>
    <property type="molecule type" value="Genomic_DNA"/>
</dbReference>
<keyword evidence="3" id="KW-0520">NAD</keyword>
<dbReference type="NCBIfam" id="TIGR00557">
    <property type="entry name" value="pdxA"/>
    <property type="match status" value="1"/>
</dbReference>
<dbReference type="Gene3D" id="3.40.718.10">
    <property type="entry name" value="Isopropylmalate Dehydrogenase"/>
    <property type="match status" value="1"/>
</dbReference>
<dbReference type="Pfam" id="PF04166">
    <property type="entry name" value="PdxA"/>
    <property type="match status" value="1"/>
</dbReference>
<dbReference type="EC" id="1.1.1.262" evidence="4"/>
<dbReference type="Proteomes" id="UP000671845">
    <property type="component" value="Chromosome"/>
</dbReference>
<dbReference type="PANTHER" id="PTHR30004">
    <property type="entry name" value="4-HYDROXYTHREONINE-4-PHOSPHATE DEHYDROGENASE"/>
    <property type="match status" value="1"/>
</dbReference>
<dbReference type="RefSeq" id="WP_242597599.1">
    <property type="nucleotide sequence ID" value="NZ_CP053383.1"/>
</dbReference>
<dbReference type="PANTHER" id="PTHR30004:SF6">
    <property type="entry name" value="D-THREONATE 4-PHOSPHATE DEHYDROGENASE"/>
    <property type="match status" value="1"/>
</dbReference>
<evidence type="ECO:0000313" key="5">
    <source>
        <dbReference type="Proteomes" id="UP000671845"/>
    </source>
</evidence>
<protein>
    <submittedName>
        <fullName evidence="4">4-hydroxythreonine-4-phosphate dehydrogenase PdxA</fullName>
        <ecNumber evidence="4">1.1.1.262</ecNumber>
    </submittedName>
</protein>
<keyword evidence="5" id="KW-1185">Reference proteome</keyword>